<evidence type="ECO:0000256" key="5">
    <source>
        <dbReference type="ARBA" id="ARBA00023251"/>
    </source>
</evidence>
<dbReference type="RefSeq" id="WP_253447294.1">
    <property type="nucleotide sequence ID" value="NZ_JALJYF010000001.1"/>
</dbReference>
<dbReference type="InterPro" id="IPR050491">
    <property type="entry name" value="AmpC-like"/>
</dbReference>
<evidence type="ECO:0000256" key="3">
    <source>
        <dbReference type="ARBA" id="ARBA00012865"/>
    </source>
</evidence>
<dbReference type="PROSITE" id="PS00336">
    <property type="entry name" value="BETA_LACTAMASE_C"/>
    <property type="match status" value="1"/>
</dbReference>
<proteinExistence type="inferred from homology"/>
<evidence type="ECO:0000256" key="4">
    <source>
        <dbReference type="ARBA" id="ARBA00022801"/>
    </source>
</evidence>
<dbReference type="EMBL" id="JALJYF010000001">
    <property type="protein sequence ID" value="MCP1727408.1"/>
    <property type="molecule type" value="Genomic_DNA"/>
</dbReference>
<keyword evidence="9" id="KW-1185">Reference proteome</keyword>
<name>A0ABT1G7X2_9GAMM</name>
<dbReference type="SUPFAM" id="SSF56601">
    <property type="entry name" value="beta-lactamase/transpeptidase-like"/>
    <property type="match status" value="1"/>
</dbReference>
<keyword evidence="5 6" id="KW-0046">Antibiotic resistance</keyword>
<comment type="similarity">
    <text evidence="2 6">Belongs to the class-C beta-lactamase family.</text>
</comment>
<evidence type="ECO:0000256" key="6">
    <source>
        <dbReference type="RuleBase" id="RU361140"/>
    </source>
</evidence>
<evidence type="ECO:0000313" key="9">
    <source>
        <dbReference type="Proteomes" id="UP001523550"/>
    </source>
</evidence>
<comment type="caution">
    <text evidence="8">The sequence shown here is derived from an EMBL/GenBank/DDBJ whole genome shotgun (WGS) entry which is preliminary data.</text>
</comment>
<sequence>MKSSLGWKVLLMSTLLLPVSGKADSDLQSVLEERIGGDRSGACLVAARVSETVEWATACADDEAGRTLDLESRFEIGSVSKAMQGVVVAALAEEGALAIDEPVEDLLPDGASVPRYDDEPIRIRHLLTHESGLPRLPSDMLMSDPHDPYADMDADTLLSLLADTELTRPPGEAFEYSNFGAMLLTLAITHRSGEGFQTLLDEHIFSPLEMAATSLDGPVVQGHDQLGNSVTPWGFSDNLAGVGGVRASLEDMIRFTQANLHAPDGSLGKAIRTSHEQLASPSDQDMAWGWLLLPFNDRSILFHNGGTAGMTAELAIDRERGVGVVVLADTGLATQGGLTDLALHLLDPEVEMRTPSPRPTASEDRPPLSDFEGEYALYDDDGPFMDMVLRLFGEDGTLYLQASTPQQEQPAVEMDYVGDERFVREDIDLEIRFLRNEEGRITGLAFSQGPYELDGRPQ</sequence>
<dbReference type="Gene3D" id="3.40.710.10">
    <property type="entry name" value="DD-peptidase/beta-lactamase superfamily"/>
    <property type="match status" value="1"/>
</dbReference>
<reference evidence="8 9" key="1">
    <citation type="submission" date="2022-03" db="EMBL/GenBank/DDBJ databases">
        <title>Genomic Encyclopedia of Type Strains, Phase III (KMG-III): the genomes of soil and plant-associated and newly described type strains.</title>
        <authorList>
            <person name="Whitman W."/>
        </authorList>
    </citation>
    <scope>NUCLEOTIDE SEQUENCE [LARGE SCALE GENOMIC DNA]</scope>
    <source>
        <strain evidence="8 9">BSker1</strain>
    </source>
</reference>
<dbReference type="InterPro" id="IPR012338">
    <property type="entry name" value="Beta-lactam/transpept-like"/>
</dbReference>
<dbReference type="PANTHER" id="PTHR46825:SF8">
    <property type="entry name" value="BETA-LACTAMASE-RELATED"/>
    <property type="match status" value="1"/>
</dbReference>
<gene>
    <name evidence="8" type="ORF">J2T60_001373</name>
</gene>
<protein>
    <recommendedName>
        <fullName evidence="3 6">Beta-lactamase</fullName>
        <ecNumber evidence="3 6">3.5.2.6</ecNumber>
    </recommendedName>
</protein>
<dbReference type="InterPro" id="IPR001466">
    <property type="entry name" value="Beta-lactam-related"/>
</dbReference>
<evidence type="ECO:0000313" key="8">
    <source>
        <dbReference type="EMBL" id="MCP1727408.1"/>
    </source>
</evidence>
<evidence type="ECO:0000256" key="2">
    <source>
        <dbReference type="ARBA" id="ARBA00007840"/>
    </source>
</evidence>
<dbReference type="Proteomes" id="UP001523550">
    <property type="component" value="Unassembled WGS sequence"/>
</dbReference>
<evidence type="ECO:0000259" key="7">
    <source>
        <dbReference type="Pfam" id="PF00144"/>
    </source>
</evidence>
<dbReference type="EC" id="3.5.2.6" evidence="3 6"/>
<dbReference type="PANTHER" id="PTHR46825">
    <property type="entry name" value="D-ALANYL-D-ALANINE-CARBOXYPEPTIDASE/ENDOPEPTIDASE AMPH"/>
    <property type="match status" value="1"/>
</dbReference>
<accession>A0ABT1G7X2</accession>
<dbReference type="Pfam" id="PF00144">
    <property type="entry name" value="Beta-lactamase"/>
    <property type="match status" value="1"/>
</dbReference>
<keyword evidence="4 6" id="KW-0378">Hydrolase</keyword>
<comment type="catalytic activity">
    <reaction evidence="1 6">
        <text>a beta-lactam + H2O = a substituted beta-amino acid</text>
        <dbReference type="Rhea" id="RHEA:20401"/>
        <dbReference type="ChEBI" id="CHEBI:15377"/>
        <dbReference type="ChEBI" id="CHEBI:35627"/>
        <dbReference type="ChEBI" id="CHEBI:140347"/>
        <dbReference type="EC" id="3.5.2.6"/>
    </reaction>
</comment>
<organism evidence="8 9">
    <name type="scientific">Natronospira proteinivora</name>
    <dbReference type="NCBI Taxonomy" id="1807133"/>
    <lineage>
        <taxon>Bacteria</taxon>
        <taxon>Pseudomonadati</taxon>
        <taxon>Pseudomonadota</taxon>
        <taxon>Gammaproteobacteria</taxon>
        <taxon>Natronospirales</taxon>
        <taxon>Natronospiraceae</taxon>
        <taxon>Natronospira</taxon>
    </lineage>
</organism>
<dbReference type="InterPro" id="IPR001586">
    <property type="entry name" value="Beta-lactam_class-C_AS"/>
</dbReference>
<evidence type="ECO:0000256" key="1">
    <source>
        <dbReference type="ARBA" id="ARBA00001526"/>
    </source>
</evidence>
<feature type="domain" description="Beta-lactamase-related" evidence="7">
    <location>
        <begin position="36"/>
        <end position="330"/>
    </location>
</feature>